<dbReference type="InterPro" id="IPR042171">
    <property type="entry name" value="Acyl-CoA_hotdog"/>
</dbReference>
<organism evidence="4 5">
    <name type="scientific">Clathrus columnatus</name>
    <dbReference type="NCBI Taxonomy" id="1419009"/>
    <lineage>
        <taxon>Eukaryota</taxon>
        <taxon>Fungi</taxon>
        <taxon>Dikarya</taxon>
        <taxon>Basidiomycota</taxon>
        <taxon>Agaricomycotina</taxon>
        <taxon>Agaricomycetes</taxon>
        <taxon>Phallomycetidae</taxon>
        <taxon>Phallales</taxon>
        <taxon>Clathraceae</taxon>
        <taxon>Clathrus</taxon>
    </lineage>
</organism>
<dbReference type="PANTHER" id="PTHR11066:SF34">
    <property type="entry name" value="ACYL-COENZYME A THIOESTERASE 8"/>
    <property type="match status" value="1"/>
</dbReference>
<dbReference type="Pfam" id="PF13622">
    <property type="entry name" value="4HBT_3"/>
    <property type="match status" value="1"/>
</dbReference>
<dbReference type="Gene3D" id="2.40.160.210">
    <property type="entry name" value="Acyl-CoA thioesterase, double hotdog domain"/>
    <property type="match status" value="1"/>
</dbReference>
<protein>
    <recommendedName>
        <fullName evidence="3">Acyl-CoA thioesterase-like N-terminal HotDog domain-containing protein</fullName>
    </recommendedName>
</protein>
<evidence type="ECO:0000259" key="3">
    <source>
        <dbReference type="Pfam" id="PF13622"/>
    </source>
</evidence>
<name>A0AAV5AP18_9AGAM</name>
<dbReference type="CDD" id="cd03445">
    <property type="entry name" value="Thioesterase_II_repeat2"/>
    <property type="match status" value="1"/>
</dbReference>
<dbReference type="SUPFAM" id="SSF54637">
    <property type="entry name" value="Thioesterase/thiol ester dehydrase-isomerase"/>
    <property type="match status" value="1"/>
</dbReference>
<dbReference type="InterPro" id="IPR029069">
    <property type="entry name" value="HotDog_dom_sf"/>
</dbReference>
<feature type="domain" description="Acyl-CoA thioesterase-like N-terminal HotDog" evidence="3">
    <location>
        <begin position="42"/>
        <end position="120"/>
    </location>
</feature>
<comment type="caution">
    <text evidence="4">The sequence shown here is derived from an EMBL/GenBank/DDBJ whole genome shotgun (WGS) entry which is preliminary data.</text>
</comment>
<evidence type="ECO:0000313" key="5">
    <source>
        <dbReference type="Proteomes" id="UP001050691"/>
    </source>
</evidence>
<comment type="similarity">
    <text evidence="1">Belongs to the C/M/P thioester hydrolase family.</text>
</comment>
<proteinExistence type="inferred from homology"/>
<dbReference type="EMBL" id="BPWL01000011">
    <property type="protein sequence ID" value="GJJ15547.1"/>
    <property type="molecule type" value="Genomic_DNA"/>
</dbReference>
<dbReference type="Proteomes" id="UP001050691">
    <property type="component" value="Unassembled WGS sequence"/>
</dbReference>
<dbReference type="InterPro" id="IPR049449">
    <property type="entry name" value="TesB_ACOT8-like_N"/>
</dbReference>
<sequence>MTDIAVEHINQDENPLISANLEVEQLDTTLFRSKSLFVPERARGVFGGQVISQALVSATKTVDPEYTLHSLHCYFLRSASAAIPLIYFVERVRHGRTYTTCSVKASQSGKLVFIMICSFQKPEPRQLLFQISMPNDVPNPDTLITEEMRLRDLSDKEKDPRLQQIFSALSNVHNLNKLGSVHQLNYVQLEKTEPLMGITLGCGGCG</sequence>
<evidence type="ECO:0000256" key="2">
    <source>
        <dbReference type="ARBA" id="ARBA00022801"/>
    </source>
</evidence>
<dbReference type="InterPro" id="IPR003703">
    <property type="entry name" value="Acyl_CoA_thio"/>
</dbReference>
<dbReference type="GO" id="GO:0009062">
    <property type="term" value="P:fatty acid catabolic process"/>
    <property type="evidence" value="ECO:0007669"/>
    <property type="project" value="TreeGrafter"/>
</dbReference>
<keyword evidence="2" id="KW-0378">Hydrolase</keyword>
<reference evidence="4" key="1">
    <citation type="submission" date="2021-10" db="EMBL/GenBank/DDBJ databases">
        <title>De novo Genome Assembly of Clathrus columnatus (Basidiomycota, Fungi) Using Illumina and Nanopore Sequence Data.</title>
        <authorList>
            <person name="Ogiso-Tanaka E."/>
            <person name="Itagaki H."/>
            <person name="Hosoya T."/>
            <person name="Hosaka K."/>
        </authorList>
    </citation>
    <scope>NUCLEOTIDE SEQUENCE</scope>
    <source>
        <strain evidence="4">MO-923</strain>
    </source>
</reference>
<evidence type="ECO:0000256" key="1">
    <source>
        <dbReference type="ARBA" id="ARBA00006538"/>
    </source>
</evidence>
<gene>
    <name evidence="4" type="ORF">Clacol_009825</name>
</gene>
<keyword evidence="5" id="KW-1185">Reference proteome</keyword>
<evidence type="ECO:0000313" key="4">
    <source>
        <dbReference type="EMBL" id="GJJ15547.1"/>
    </source>
</evidence>
<dbReference type="GO" id="GO:0006637">
    <property type="term" value="P:acyl-CoA metabolic process"/>
    <property type="evidence" value="ECO:0007669"/>
    <property type="project" value="InterPro"/>
</dbReference>
<dbReference type="GO" id="GO:0047617">
    <property type="term" value="F:fatty acyl-CoA hydrolase activity"/>
    <property type="evidence" value="ECO:0007669"/>
    <property type="project" value="InterPro"/>
</dbReference>
<accession>A0AAV5AP18</accession>
<dbReference type="GO" id="GO:0005782">
    <property type="term" value="C:peroxisomal matrix"/>
    <property type="evidence" value="ECO:0007669"/>
    <property type="project" value="TreeGrafter"/>
</dbReference>
<dbReference type="PANTHER" id="PTHR11066">
    <property type="entry name" value="ACYL-COA THIOESTERASE"/>
    <property type="match status" value="1"/>
</dbReference>
<dbReference type="AlphaFoldDB" id="A0AAV5AP18"/>